<feature type="domain" description="VanZ-like" evidence="2">
    <location>
        <begin position="26"/>
        <end position="111"/>
    </location>
</feature>
<dbReference type="Pfam" id="PF04892">
    <property type="entry name" value="VanZ"/>
    <property type="match status" value="1"/>
</dbReference>
<dbReference type="InterPro" id="IPR006976">
    <property type="entry name" value="VanZ-like"/>
</dbReference>
<comment type="caution">
    <text evidence="3">The sequence shown here is derived from an EMBL/GenBank/DDBJ whole genome shotgun (WGS) entry which is preliminary data.</text>
</comment>
<accession>A0A1V3GCN8</accession>
<protein>
    <recommendedName>
        <fullName evidence="2">VanZ-like domain-containing protein</fullName>
    </recommendedName>
</protein>
<name>A0A1V3GCN8_9BACL</name>
<keyword evidence="1" id="KW-0812">Transmembrane</keyword>
<dbReference type="OrthoDB" id="291892at2"/>
<feature type="transmembrane region" description="Helical" evidence="1">
    <location>
        <begin position="91"/>
        <end position="110"/>
    </location>
</feature>
<dbReference type="AlphaFoldDB" id="A0A1V3GCN8"/>
<reference evidence="3 4" key="1">
    <citation type="submission" date="2016-11" db="EMBL/GenBank/DDBJ databases">
        <authorList>
            <person name="Jaros S."/>
            <person name="Januszkiewicz K."/>
            <person name="Wedrychowicz H."/>
        </authorList>
    </citation>
    <scope>NUCLEOTIDE SEQUENCE [LARGE SCALE GENOMIC DNA]</scope>
    <source>
        <strain evidence="3 4">Con a/3</strain>
    </source>
</reference>
<evidence type="ECO:0000313" key="4">
    <source>
        <dbReference type="Proteomes" id="UP000188597"/>
    </source>
</evidence>
<evidence type="ECO:0000313" key="3">
    <source>
        <dbReference type="EMBL" id="OOE14577.1"/>
    </source>
</evidence>
<evidence type="ECO:0000256" key="1">
    <source>
        <dbReference type="SAM" id="Phobius"/>
    </source>
</evidence>
<proteinExistence type="predicted"/>
<keyword evidence="1" id="KW-1133">Transmembrane helix</keyword>
<gene>
    <name evidence="3" type="ORF">UN64_05135</name>
</gene>
<organism evidence="3 4">
    <name type="scientific">Fictibacillus arsenicus</name>
    <dbReference type="NCBI Taxonomy" id="255247"/>
    <lineage>
        <taxon>Bacteria</taxon>
        <taxon>Bacillati</taxon>
        <taxon>Bacillota</taxon>
        <taxon>Bacilli</taxon>
        <taxon>Bacillales</taxon>
        <taxon>Fictibacillaceae</taxon>
        <taxon>Fictibacillus</taxon>
    </lineage>
</organism>
<dbReference type="Proteomes" id="UP000188597">
    <property type="component" value="Unassembled WGS sequence"/>
</dbReference>
<keyword evidence="1" id="KW-0472">Membrane</keyword>
<dbReference type="NCBIfam" id="NF037970">
    <property type="entry name" value="vanZ_1"/>
    <property type="match status" value="1"/>
</dbReference>
<feature type="transmembrane region" description="Helical" evidence="1">
    <location>
        <begin position="27"/>
        <end position="54"/>
    </location>
</feature>
<feature type="transmembrane region" description="Helical" evidence="1">
    <location>
        <begin position="66"/>
        <end position="85"/>
    </location>
</feature>
<evidence type="ECO:0000259" key="2">
    <source>
        <dbReference type="Pfam" id="PF04892"/>
    </source>
</evidence>
<dbReference type="EMBL" id="MQMF01000001">
    <property type="protein sequence ID" value="OOE14577.1"/>
    <property type="molecule type" value="Genomic_DNA"/>
</dbReference>
<sequence length="131" mass="15514">MWLIWLQSSHFNPESIYELTYTVDERILLMIGMALELGHLFEFGILYFLLILMILSYGSLTISKEWLCFFIAVSYGLIDEIHQIVVPYRSFSLLDLLKNLIGIIVVWYIIHRSYFVKRNSKLKQLSTFLNQ</sequence>